<evidence type="ECO:0000256" key="2">
    <source>
        <dbReference type="SAM" id="Phobius"/>
    </source>
</evidence>
<dbReference type="Gene3D" id="3.60.10.10">
    <property type="entry name" value="Endonuclease/exonuclease/phosphatase"/>
    <property type="match status" value="2"/>
</dbReference>
<dbReference type="GO" id="GO:0005737">
    <property type="term" value="C:cytoplasm"/>
    <property type="evidence" value="ECO:0007669"/>
    <property type="project" value="InterPro"/>
</dbReference>
<feature type="region of interest" description="Disordered" evidence="1">
    <location>
        <begin position="801"/>
        <end position="841"/>
    </location>
</feature>
<dbReference type="SUPFAM" id="SSF56219">
    <property type="entry name" value="DNase I-like"/>
    <property type="match status" value="1"/>
</dbReference>
<feature type="region of interest" description="Disordered" evidence="1">
    <location>
        <begin position="1957"/>
        <end position="1979"/>
    </location>
</feature>
<evidence type="ECO:0000256" key="1">
    <source>
        <dbReference type="SAM" id="MobiDB-lite"/>
    </source>
</evidence>
<keyword evidence="4" id="KW-1185">Reference proteome</keyword>
<dbReference type="PANTHER" id="PTHR44102">
    <property type="entry name" value="PROTEIN NPG1"/>
    <property type="match status" value="1"/>
</dbReference>
<feature type="compositionally biased region" description="Polar residues" evidence="1">
    <location>
        <begin position="2025"/>
        <end position="2037"/>
    </location>
</feature>
<feature type="compositionally biased region" description="Polar residues" evidence="1">
    <location>
        <begin position="1429"/>
        <end position="1441"/>
    </location>
</feature>
<dbReference type="GO" id="GO:0006420">
    <property type="term" value="P:arginyl-tRNA aminoacylation"/>
    <property type="evidence" value="ECO:0007669"/>
    <property type="project" value="InterPro"/>
</dbReference>
<protein>
    <submittedName>
        <fullName evidence="3">Uncharacterized protein</fullName>
    </submittedName>
</protein>
<feature type="region of interest" description="Disordered" evidence="1">
    <location>
        <begin position="2005"/>
        <end position="2037"/>
    </location>
</feature>
<keyword evidence="2" id="KW-0472">Membrane</keyword>
<sequence>MKEKHRLRSSHSEKRVKEGERIFVKWSRAISRMADPDEPRRKVLKWPHTSAPDEHKRWSLQEEISKPFETALKLLQEEVKQDETATRHGHLEDEYSYTDLKQEHLLYTCQKGMHGVYEWYMLLLIFERFYFLCQNALWIWPALRDSWATRLRQSDGGPREVGKKIKEKFPESDMIEGTPSINDIGFVTIELSGKWIAKSIHKMLKHGIHIWAPKLPVGRVIVEHPSLDDEMDLDLFRRRAIGYTLMRILKFSKVDVTMGHPTISPTRSERYMAQKVLKRWFPNEERQDQRDFDNAFEDLLAFWYGLQRADWMVYLTPVWKQEYIEFLTAAKLEEHVKSNRHKPARTSYAGYRSCGTREDMMFHKTFSCMSPEQVKLYRYKVKATRPVTAKQVEDAKLLGYTLEAALDCVLLYVFLKNHRLDEFRVNIDDEIHKEEGNTFMYLLTTQAKIRRITDDYDDYRKNINELKRYVSIPDPPLSKASLSVTCLPGDVPLILPFFHTRPARRSVDVNAREPPRNARFQLFSLLTRTATHLGSDKVGKVFGVISVSDKYGILSLDGESHFFEPDFAHVPLFNHKWCDPITPTDSGLVYLGNSGHSVPVSSSIEFRMELYVAKDEDCYQICNHKIELDLSDFWDEKSESACGVLNVSGEEGSAHLFYILLKDATDASLMLEFETKTPGREVRGYVIAYYGDDFLTECQCLPSVKYTYMSVLFLANHVLENGFIQLIKSLLAVPTKGTLVIRAYLEDAKTGTVIMKNSCEFKPRPGFVSFAIISGTDCQFDLRVEWKYPKEAPLFAPVNLTAETDSTNTAEETDSTNTAEASCVPSPDDVTTNPDNPTSNDLKTVEIFQTDYTKCLLSPEFEAYYNSYKWNKKGSRCTGATVATNPPNANQAIICTGDKKLTIMASTGTLNLVAAMKVFMGRKKLILIIAHVSQITVCETSCNIIGVGLSSDANSLKRNHAVELLPELWKLSGSSQEAVLSFRQALLHRQSLNPETTAKIQKDFAFFLLYNGGEEAVTTNLRSQMDSSFVPRNNIEEAILLLMILTYVYFAKKKTLNGKTFGFMRFINIENPRQFELTLNSLNHGNHQLTINIARYQNRKPIKPIFPPQTTTNHHPSRQPAPKHSKDPQPTTSFHRKTYAETLNVIAPSVPSTAPPKPITIHPCPDLITKLSHTLIGELFTIDTIPNLHSICEDNGLPNTRIKYVGGFHVLIELEGNTSFETVLNKTSFTSCFKTLKPWDDKFHLENRLAWISIEGLPPQAWHEAAFSRIAGDWGEIVVPEKCNPSCNNLVAGKVCIRTKCMDVIQHTLPVIIDNMHVCIRIRELIGEYNNILPDETATHSDDEDDEDDELYDDGSEFELYRGDPEDVDDDNFHGEGGWIKDDDKNCNSSPMSSEFPGIQQLLTEIERMQERSSSENLNSPDMCRSQREQTASPHNENVDNKLSSHIVPETQMGNNTKDAHLALEDVSDNAVDKSLYSASQPSHDNRYVPIPKVVNLVDLEPTFPINFHEPTTQNTSPNLDLPVGPLYKPNIQNLTDPINTHFKPNEPCKVYARTKQHKKKLHSSAPPPIVITKKQTKFNSLKLIDSINGIHPTVRKAKNPKHSGPNSKPNTPSVSYSCNDSSIVRCNNRIINSEPTHSNESVNEVSKTIEVGSILGCDFACKLANGSSGGIIAIWDDSLFHKHKTIYCEDGFLAIFGKWIKIGVVCLMIVVYAPQDLKKKTTLWNKISNLIHSHQEMVIVLGDFNEVRCQNERLGTVFCTRGAKLFNDFIYNSELVDLPMGGKKFTRMNKYGTKLSKIDRILVTQQFLSSILQTLPLKLSLTKPPLPLASKPSNHGTISFTSKIDLLNWISIEGLPPQAWHEAAFSHIAGDLGEIVVPEKCNPSCNNLVAGKVCIRTKCMDVIQHTLPVIIDYMHVCIRIREIIGEYNNILPDETATHSDDEDDELYDDGSEFELFRGDPEDEDDENFHGEGGWIKDDDKNCNSSPMSSEFPGIQQLLTEIEHMEERSSSENLNSPDMCRSQREQTASPNNENVDNKLSSRIVPETQMGNNTKDAHLALEDVSDNAVEKSLYSGQPSRDNRYVPIPKVVNLVDLEPTFPINFHEPTIQNTSPNLDLPVGPLYKPNIQNLTDPINTHFKPNEPCKVYTRTKQHKKKLHSSAPPPTVITKKQTKFNSLKLIDSINGIHSTVRKAKNPKPSGPNSKPNTPSVSYSCNDSSIVRCNNRIINSEPAHSNESVNEVSKTIEVGSILRCDFACKLANGSSGGIIAIWDDSLFHKHKTIYCEDGFLAIFGKWIKIGVVCLMIVVYAPQDLKKKITLWNKISNLIHSQQEMVIVLGDFNEVRCQNERLGTG</sequence>
<evidence type="ECO:0000313" key="4">
    <source>
        <dbReference type="Proteomes" id="UP000245207"/>
    </source>
</evidence>
<dbReference type="InterPro" id="IPR043376">
    <property type="entry name" value="NPG1-like"/>
</dbReference>
<evidence type="ECO:0000313" key="3">
    <source>
        <dbReference type="EMBL" id="PWA89406.1"/>
    </source>
</evidence>
<dbReference type="EMBL" id="PKPP01000722">
    <property type="protein sequence ID" value="PWA89406.1"/>
    <property type="molecule type" value="Genomic_DNA"/>
</dbReference>
<comment type="caution">
    <text evidence="3">The sequence shown here is derived from an EMBL/GenBank/DDBJ whole genome shotgun (WGS) entry which is preliminary data.</text>
</comment>
<keyword evidence="2" id="KW-1133">Transmembrane helix</keyword>
<dbReference type="GO" id="GO:0005524">
    <property type="term" value="F:ATP binding"/>
    <property type="evidence" value="ECO:0007669"/>
    <property type="project" value="InterPro"/>
</dbReference>
<dbReference type="PANTHER" id="PTHR44102:SF14">
    <property type="entry name" value="43KDA POSTSYNAPTIC PROTEIN"/>
    <property type="match status" value="1"/>
</dbReference>
<gene>
    <name evidence="3" type="ORF">CTI12_AA111640</name>
</gene>
<feature type="region of interest" description="Disordered" evidence="1">
    <location>
        <begin position="1102"/>
        <end position="1133"/>
    </location>
</feature>
<dbReference type="OrthoDB" id="4927890at2759"/>
<feature type="region of interest" description="Disordered" evidence="1">
    <location>
        <begin position="1594"/>
        <end position="1617"/>
    </location>
</feature>
<feature type="region of interest" description="Disordered" evidence="1">
    <location>
        <begin position="2188"/>
        <end position="2212"/>
    </location>
</feature>
<keyword evidence="2" id="KW-0812">Transmembrane</keyword>
<proteinExistence type="predicted"/>
<dbReference type="Gene3D" id="3.30.1360.70">
    <property type="entry name" value="Arginyl tRNA synthetase N-terminal domain"/>
    <property type="match status" value="1"/>
</dbReference>
<dbReference type="InterPro" id="IPR036695">
    <property type="entry name" value="Arg-tRNA-synth_N_sf"/>
</dbReference>
<dbReference type="STRING" id="35608.A0A2U1PUH3"/>
<feature type="compositionally biased region" description="Polar residues" evidence="1">
    <location>
        <begin position="801"/>
        <end position="820"/>
    </location>
</feature>
<dbReference type="GO" id="GO:0004814">
    <property type="term" value="F:arginine-tRNA ligase activity"/>
    <property type="evidence" value="ECO:0007669"/>
    <property type="project" value="InterPro"/>
</dbReference>
<feature type="transmembrane region" description="Helical" evidence="2">
    <location>
        <begin position="2288"/>
        <end position="2309"/>
    </location>
</feature>
<feature type="compositionally biased region" description="Low complexity" evidence="1">
    <location>
        <begin position="2196"/>
        <end position="2209"/>
    </location>
</feature>
<dbReference type="InterPro" id="IPR036691">
    <property type="entry name" value="Endo/exonu/phosph_ase_sf"/>
</dbReference>
<organism evidence="3 4">
    <name type="scientific">Artemisia annua</name>
    <name type="common">Sweet wormwood</name>
    <dbReference type="NCBI Taxonomy" id="35608"/>
    <lineage>
        <taxon>Eukaryota</taxon>
        <taxon>Viridiplantae</taxon>
        <taxon>Streptophyta</taxon>
        <taxon>Embryophyta</taxon>
        <taxon>Tracheophyta</taxon>
        <taxon>Spermatophyta</taxon>
        <taxon>Magnoliopsida</taxon>
        <taxon>eudicotyledons</taxon>
        <taxon>Gunneridae</taxon>
        <taxon>Pentapetalae</taxon>
        <taxon>asterids</taxon>
        <taxon>campanulids</taxon>
        <taxon>Asterales</taxon>
        <taxon>Asteraceae</taxon>
        <taxon>Asteroideae</taxon>
        <taxon>Anthemideae</taxon>
        <taxon>Artemisiinae</taxon>
        <taxon>Artemisia</taxon>
    </lineage>
</organism>
<name>A0A2U1PUH3_ARTAN</name>
<dbReference type="Proteomes" id="UP000245207">
    <property type="component" value="Unassembled WGS sequence"/>
</dbReference>
<reference evidence="3 4" key="1">
    <citation type="journal article" date="2018" name="Mol. Plant">
        <title>The genome of Artemisia annua provides insight into the evolution of Asteraceae family and artemisinin biosynthesis.</title>
        <authorList>
            <person name="Shen Q."/>
            <person name="Zhang L."/>
            <person name="Liao Z."/>
            <person name="Wang S."/>
            <person name="Yan T."/>
            <person name="Shi P."/>
            <person name="Liu M."/>
            <person name="Fu X."/>
            <person name="Pan Q."/>
            <person name="Wang Y."/>
            <person name="Lv Z."/>
            <person name="Lu X."/>
            <person name="Zhang F."/>
            <person name="Jiang W."/>
            <person name="Ma Y."/>
            <person name="Chen M."/>
            <person name="Hao X."/>
            <person name="Li L."/>
            <person name="Tang Y."/>
            <person name="Lv G."/>
            <person name="Zhou Y."/>
            <person name="Sun X."/>
            <person name="Brodelius P.E."/>
            <person name="Rose J.K.C."/>
            <person name="Tang K."/>
        </authorList>
    </citation>
    <scope>NUCLEOTIDE SEQUENCE [LARGE SCALE GENOMIC DNA]</scope>
    <source>
        <strain evidence="4">cv. Huhao1</strain>
        <tissue evidence="3">Leaf</tissue>
    </source>
</reference>
<feature type="compositionally biased region" description="Polar residues" evidence="1">
    <location>
        <begin position="829"/>
        <end position="841"/>
    </location>
</feature>
<accession>A0A2U1PUH3</accession>
<feature type="region of interest" description="Disordered" evidence="1">
    <location>
        <begin position="1410"/>
        <end position="1441"/>
    </location>
</feature>
<feature type="compositionally biased region" description="Polar residues" evidence="1">
    <location>
        <begin position="1605"/>
        <end position="1617"/>
    </location>
</feature>